<dbReference type="EMBL" id="CASHTH010003954">
    <property type="protein sequence ID" value="CAI8051653.1"/>
    <property type="molecule type" value="Genomic_DNA"/>
</dbReference>
<accession>A0AA35XAL3</accession>
<evidence type="ECO:0000313" key="1">
    <source>
        <dbReference type="EMBL" id="CAI8051653.1"/>
    </source>
</evidence>
<proteinExistence type="predicted"/>
<evidence type="ECO:0000313" key="2">
    <source>
        <dbReference type="Proteomes" id="UP001174909"/>
    </source>
</evidence>
<protein>
    <submittedName>
        <fullName evidence="1">Uncharacterized protein</fullName>
    </submittedName>
</protein>
<reference evidence="1" key="1">
    <citation type="submission" date="2023-03" db="EMBL/GenBank/DDBJ databases">
        <authorList>
            <person name="Steffen K."/>
            <person name="Cardenas P."/>
        </authorList>
    </citation>
    <scope>NUCLEOTIDE SEQUENCE</scope>
</reference>
<sequence length="43" mass="4834">MCSFNGGQFHSWQCTMVLSIIVSPPGNHSVRILSTLRRKDCII</sequence>
<name>A0AA35XAL3_GEOBA</name>
<dbReference type="AlphaFoldDB" id="A0AA35XAL3"/>
<comment type="caution">
    <text evidence="1">The sequence shown here is derived from an EMBL/GenBank/DDBJ whole genome shotgun (WGS) entry which is preliminary data.</text>
</comment>
<dbReference type="Proteomes" id="UP001174909">
    <property type="component" value="Unassembled WGS sequence"/>
</dbReference>
<gene>
    <name evidence="1" type="ORF">GBAR_LOCUS28284</name>
</gene>
<keyword evidence="2" id="KW-1185">Reference proteome</keyword>
<organism evidence="1 2">
    <name type="scientific">Geodia barretti</name>
    <name type="common">Barrett's horny sponge</name>
    <dbReference type="NCBI Taxonomy" id="519541"/>
    <lineage>
        <taxon>Eukaryota</taxon>
        <taxon>Metazoa</taxon>
        <taxon>Porifera</taxon>
        <taxon>Demospongiae</taxon>
        <taxon>Heteroscleromorpha</taxon>
        <taxon>Tetractinellida</taxon>
        <taxon>Astrophorina</taxon>
        <taxon>Geodiidae</taxon>
        <taxon>Geodia</taxon>
    </lineage>
</organism>